<dbReference type="EMBL" id="SGPM01000318">
    <property type="protein sequence ID" value="THH26706.1"/>
    <property type="molecule type" value="Genomic_DNA"/>
</dbReference>
<dbReference type="PANTHER" id="PTHR43130:SF15">
    <property type="entry name" value="THIJ_PFPI FAMILY PROTEIN (AFU_ORTHOLOGUE AFUA_5G14240)"/>
    <property type="match status" value="1"/>
</dbReference>
<dbReference type="Proteomes" id="UP000308730">
    <property type="component" value="Unassembled WGS sequence"/>
</dbReference>
<evidence type="ECO:0000259" key="2">
    <source>
        <dbReference type="Pfam" id="PF01965"/>
    </source>
</evidence>
<dbReference type="SUPFAM" id="SSF52317">
    <property type="entry name" value="Class I glutamine amidotransferase-like"/>
    <property type="match status" value="1"/>
</dbReference>
<name>A0A4S4MLE7_9APHY</name>
<dbReference type="InterPro" id="IPR052158">
    <property type="entry name" value="INH-QAR"/>
</dbReference>
<evidence type="ECO:0000313" key="3">
    <source>
        <dbReference type="EMBL" id="THH26706.1"/>
    </source>
</evidence>
<dbReference type="PANTHER" id="PTHR43130">
    <property type="entry name" value="ARAC-FAMILY TRANSCRIPTIONAL REGULATOR"/>
    <property type="match status" value="1"/>
</dbReference>
<dbReference type="InterPro" id="IPR029062">
    <property type="entry name" value="Class_I_gatase-like"/>
</dbReference>
<dbReference type="Pfam" id="PF01965">
    <property type="entry name" value="DJ-1_PfpI"/>
    <property type="match status" value="1"/>
</dbReference>
<organism evidence="3 4">
    <name type="scientific">Antrodiella citrinella</name>
    <dbReference type="NCBI Taxonomy" id="2447956"/>
    <lineage>
        <taxon>Eukaryota</taxon>
        <taxon>Fungi</taxon>
        <taxon>Dikarya</taxon>
        <taxon>Basidiomycota</taxon>
        <taxon>Agaricomycotina</taxon>
        <taxon>Agaricomycetes</taxon>
        <taxon>Polyporales</taxon>
        <taxon>Steccherinaceae</taxon>
        <taxon>Antrodiella</taxon>
    </lineage>
</organism>
<feature type="signal peptide" evidence="1">
    <location>
        <begin position="1"/>
        <end position="22"/>
    </location>
</feature>
<gene>
    <name evidence="3" type="ORF">EUX98_g7482</name>
</gene>
<keyword evidence="4" id="KW-1185">Reference proteome</keyword>
<dbReference type="CDD" id="cd03139">
    <property type="entry name" value="GATase1_PfpI_2"/>
    <property type="match status" value="1"/>
</dbReference>
<feature type="chain" id="PRO_5020721506" description="DJ-1/PfpI domain-containing protein" evidence="1">
    <location>
        <begin position="23"/>
        <end position="228"/>
    </location>
</feature>
<reference evidence="3 4" key="1">
    <citation type="submission" date="2019-02" db="EMBL/GenBank/DDBJ databases">
        <title>Genome sequencing of the rare red list fungi Antrodiella citrinella (Flaviporus citrinellus).</title>
        <authorList>
            <person name="Buettner E."/>
            <person name="Kellner H."/>
        </authorList>
    </citation>
    <scope>NUCLEOTIDE SEQUENCE [LARGE SCALE GENOMIC DNA]</scope>
    <source>
        <strain evidence="3 4">DSM 108506</strain>
    </source>
</reference>
<dbReference type="AlphaFoldDB" id="A0A4S4MLE7"/>
<evidence type="ECO:0000256" key="1">
    <source>
        <dbReference type="SAM" id="SignalP"/>
    </source>
</evidence>
<dbReference type="InterPro" id="IPR002818">
    <property type="entry name" value="DJ-1/PfpI"/>
</dbReference>
<accession>A0A4S4MLE7</accession>
<sequence>MSQPQAPPVLTLAICLFDEVTALDYQGPMELLGFVSPSMLTGQTSFGNPAYAIAPTYLSPKDGPVKPTSGPLLLASRTYDSVGPDEQFDIILIPGGHGVRPELVASSLVQFVKRQAPEAKYVLSVCTGSWVLALAGLLKGKRATTNKSCFLEIQESTKDEGVTWVPRARWIVDGNYWTSSGITAGTDMASAFLEHLLGAEVTSKIRGIAELSVRQQGDDEFAAVYGLV</sequence>
<evidence type="ECO:0000313" key="4">
    <source>
        <dbReference type="Proteomes" id="UP000308730"/>
    </source>
</evidence>
<dbReference type="OrthoDB" id="543156at2759"/>
<keyword evidence="1" id="KW-0732">Signal</keyword>
<feature type="domain" description="DJ-1/PfpI" evidence="2">
    <location>
        <begin position="14"/>
        <end position="194"/>
    </location>
</feature>
<proteinExistence type="predicted"/>
<protein>
    <recommendedName>
        <fullName evidence="2">DJ-1/PfpI domain-containing protein</fullName>
    </recommendedName>
</protein>
<comment type="caution">
    <text evidence="3">The sequence shown here is derived from an EMBL/GenBank/DDBJ whole genome shotgun (WGS) entry which is preliminary data.</text>
</comment>
<dbReference type="Gene3D" id="3.40.50.880">
    <property type="match status" value="1"/>
</dbReference>